<dbReference type="InterPro" id="IPR028889">
    <property type="entry name" value="USP"/>
</dbReference>
<dbReference type="Pfam" id="PF00443">
    <property type="entry name" value="UCH"/>
    <property type="match status" value="1"/>
</dbReference>
<accession>A0ABD2ZHS3</accession>
<dbReference type="Proteomes" id="UP001630127">
    <property type="component" value="Unassembled WGS sequence"/>
</dbReference>
<evidence type="ECO:0000256" key="2">
    <source>
        <dbReference type="ARBA" id="ARBA00009085"/>
    </source>
</evidence>
<evidence type="ECO:0000259" key="10">
    <source>
        <dbReference type="PROSITE" id="PS50235"/>
    </source>
</evidence>
<feature type="domain" description="USP" evidence="10">
    <location>
        <begin position="303"/>
        <end position="900"/>
    </location>
</feature>
<proteinExistence type="inferred from homology"/>
<dbReference type="InterPro" id="IPR001394">
    <property type="entry name" value="Peptidase_C19_UCH"/>
</dbReference>
<dbReference type="InterPro" id="IPR038765">
    <property type="entry name" value="Papain-like_cys_pep_sf"/>
</dbReference>
<dbReference type="PROSITE" id="PS50235">
    <property type="entry name" value="USP_3"/>
    <property type="match status" value="1"/>
</dbReference>
<reference evidence="11 12" key="1">
    <citation type="submission" date="2024-11" db="EMBL/GenBank/DDBJ databases">
        <title>A near-complete genome assembly of Cinchona calisaya.</title>
        <authorList>
            <person name="Lian D.C."/>
            <person name="Zhao X.W."/>
            <person name="Wei L."/>
        </authorList>
    </citation>
    <scope>NUCLEOTIDE SEQUENCE [LARGE SCALE GENOMIC DNA]</scope>
    <source>
        <tissue evidence="11">Nenye</tissue>
    </source>
</reference>
<keyword evidence="3 8" id="KW-0645">Protease</keyword>
<evidence type="ECO:0000256" key="3">
    <source>
        <dbReference type="ARBA" id="ARBA00022670"/>
    </source>
</evidence>
<evidence type="ECO:0000256" key="1">
    <source>
        <dbReference type="ARBA" id="ARBA00000707"/>
    </source>
</evidence>
<dbReference type="PROSITE" id="PS00973">
    <property type="entry name" value="USP_2"/>
    <property type="match status" value="1"/>
</dbReference>
<dbReference type="Gene3D" id="3.30.2230.10">
    <property type="entry name" value="DUSP-like"/>
    <property type="match status" value="1"/>
</dbReference>
<feature type="compositionally biased region" description="Low complexity" evidence="9">
    <location>
        <begin position="1"/>
        <end position="25"/>
    </location>
</feature>
<dbReference type="SUPFAM" id="SSF54001">
    <property type="entry name" value="Cysteine proteinases"/>
    <property type="match status" value="1"/>
</dbReference>
<evidence type="ECO:0000313" key="11">
    <source>
        <dbReference type="EMBL" id="KAL3518664.1"/>
    </source>
</evidence>
<comment type="function">
    <text evidence="7 8">Recognizes and hydrolyzes the peptide bond at the C-terminal Gly of ubiquitin. Involved in the processing of poly-ubiquitin precursors as well as that of ubiquitinated proteins.</text>
</comment>
<name>A0ABD2ZHS3_9GENT</name>
<evidence type="ECO:0000313" key="12">
    <source>
        <dbReference type="Proteomes" id="UP001630127"/>
    </source>
</evidence>
<evidence type="ECO:0000256" key="6">
    <source>
        <dbReference type="ARBA" id="ARBA00022807"/>
    </source>
</evidence>
<comment type="caution">
    <text evidence="11">The sequence shown here is derived from an EMBL/GenBank/DDBJ whole genome shotgun (WGS) entry which is preliminary data.</text>
</comment>
<feature type="region of interest" description="Disordered" evidence="9">
    <location>
        <begin position="1"/>
        <end position="41"/>
    </location>
</feature>
<evidence type="ECO:0000256" key="9">
    <source>
        <dbReference type="SAM" id="MobiDB-lite"/>
    </source>
</evidence>
<dbReference type="Pfam" id="PF25242">
    <property type="entry name" value="Ubiquitin_UBP8"/>
    <property type="match status" value="1"/>
</dbReference>
<dbReference type="EC" id="3.4.19.12" evidence="8"/>
<dbReference type="AlphaFoldDB" id="A0ABD2ZHS3"/>
<comment type="catalytic activity">
    <reaction evidence="1 8">
        <text>Thiol-dependent hydrolysis of ester, thioester, amide, peptide and isopeptide bonds formed by the C-terminal Gly of ubiquitin (a 76-residue protein attached to proteins as an intracellular targeting signal).</text>
        <dbReference type="EC" id="3.4.19.12"/>
    </reaction>
</comment>
<dbReference type="InterPro" id="IPR050185">
    <property type="entry name" value="Ub_carboxyl-term_hydrolase"/>
</dbReference>
<keyword evidence="12" id="KW-1185">Reference proteome</keyword>
<dbReference type="CDD" id="cd02674">
    <property type="entry name" value="Peptidase_C19R"/>
    <property type="match status" value="1"/>
</dbReference>
<dbReference type="PANTHER" id="PTHR21646:SF24">
    <property type="entry name" value="UBIQUITIN CARBOXYL-TERMINAL HYDROLASE"/>
    <property type="match status" value="1"/>
</dbReference>
<organism evidence="11 12">
    <name type="scientific">Cinchona calisaya</name>
    <dbReference type="NCBI Taxonomy" id="153742"/>
    <lineage>
        <taxon>Eukaryota</taxon>
        <taxon>Viridiplantae</taxon>
        <taxon>Streptophyta</taxon>
        <taxon>Embryophyta</taxon>
        <taxon>Tracheophyta</taxon>
        <taxon>Spermatophyta</taxon>
        <taxon>Magnoliopsida</taxon>
        <taxon>eudicotyledons</taxon>
        <taxon>Gunneridae</taxon>
        <taxon>Pentapetalae</taxon>
        <taxon>asterids</taxon>
        <taxon>lamiids</taxon>
        <taxon>Gentianales</taxon>
        <taxon>Rubiaceae</taxon>
        <taxon>Cinchonoideae</taxon>
        <taxon>Cinchoneae</taxon>
        <taxon>Cinchona</taxon>
    </lineage>
</organism>
<keyword evidence="6 8" id="KW-0788">Thiol protease</keyword>
<dbReference type="InterPro" id="IPR035927">
    <property type="entry name" value="DUSP-like_sf"/>
</dbReference>
<gene>
    <name evidence="11" type="ORF">ACH5RR_021253</name>
</gene>
<keyword evidence="5 8" id="KW-0378">Hydrolase</keyword>
<dbReference type="InterPro" id="IPR057372">
    <property type="entry name" value="Ubiquitin_UBP8/5"/>
</dbReference>
<comment type="similarity">
    <text evidence="2 8">Belongs to the peptidase C19 family.</text>
</comment>
<dbReference type="PROSITE" id="PS00972">
    <property type="entry name" value="USP_1"/>
    <property type="match status" value="1"/>
</dbReference>
<evidence type="ECO:0000256" key="7">
    <source>
        <dbReference type="ARBA" id="ARBA00037450"/>
    </source>
</evidence>
<evidence type="ECO:0000256" key="5">
    <source>
        <dbReference type="ARBA" id="ARBA00022801"/>
    </source>
</evidence>
<evidence type="ECO:0000256" key="8">
    <source>
        <dbReference type="RuleBase" id="RU366025"/>
    </source>
</evidence>
<protein>
    <recommendedName>
        <fullName evidence="8">Ubiquitin carboxyl-terminal hydrolase</fullName>
        <ecNumber evidence="8">3.4.19.12</ecNumber>
    </recommendedName>
</protein>
<sequence length="910" mass="103282">MDNSSIINSSKESSDSSSHSQQEQNQEQREQQDEQQSISGNHGQRVYLVPLRWWEEAHDSSPSSSDEKKGILYMASPMQSYGGPIKLINNFFSSDISFNLRKEDNSLSQNRENGEVGVSGRDYALISGEMWLQALKWHSDSKVVIKEGRSSSGEEDMSDVYPLRLRFSVLREAESFGVKISKKENTLECFKRACKIFTIETELLRIWDFSGQTLLFFFNEKFKKLKDSHRQSEQDMLLELQVYGLSDAVRNKGVKREDMTLQHSNGGSLMMNDCGGNLTSDHFRNNPNASVGSSCEAGSLGLTGLQNLGNTCFMNSALQCLAHTPKIVDYFLGDYRSDINYDNPLGMNGEIASAFGDLLKKLWAPGAAAVAPRIFKSKLSHFAPQFSGFNQHDSQELLAFLVDGLHEDLNRVKCKPYAEVKDGDDRPDEEVANEYWRNHLARNHSIIVDVCQGQYRSTLVCPICRKVSITFDPFMYLSLPLPSTSMRTMTVTVVKTDDSDKPSPYTINVPKDGQLDDLILALSTACSLGVDKSLLVAEIFNNRIIRFLEESANSLSLIRDEDRLVAYQMTKEINKAPLVVFTHQQIEEQYINGKPTTVWKAFGIPLVARSKVSIGSDIHSLYLKLLLPFSIPKENSVNHCHKTTTNIVSEEMKEMEDAINSDSNGCTQNADPQEAEAQLDCNFLFYLTDEHGNARGSPIAMDDLVNFMVMPGRLNVIVCWPDRMVQQYNKQLLCSLPEVFKSRYLMKRPQESVSLYKCLEAFLKEEPLGPEDMWYCPMCKKHCQASKKLDLWRLPEVLVVHLKRFSYNRFLKNKLETYVDFPIHDLDLSAYIAYKDGESCHRYMLYAISNHYGSMGGGHYTAFVHHGGGRWYDFDDSHVSLITEEKIKSSAAYVLFYRRVEDEKTLGDSY</sequence>
<dbReference type="GO" id="GO:0006508">
    <property type="term" value="P:proteolysis"/>
    <property type="evidence" value="ECO:0007669"/>
    <property type="project" value="UniProtKB-KW"/>
</dbReference>
<dbReference type="InterPro" id="IPR018200">
    <property type="entry name" value="USP_CS"/>
</dbReference>
<evidence type="ECO:0000256" key="4">
    <source>
        <dbReference type="ARBA" id="ARBA00022786"/>
    </source>
</evidence>
<dbReference type="GO" id="GO:0004843">
    <property type="term" value="F:cysteine-type deubiquitinase activity"/>
    <property type="evidence" value="ECO:0007669"/>
    <property type="project" value="UniProtKB-UniRule"/>
</dbReference>
<keyword evidence="4 8" id="KW-0833">Ubl conjugation pathway</keyword>
<dbReference type="Gene3D" id="3.90.70.10">
    <property type="entry name" value="Cysteine proteinases"/>
    <property type="match status" value="2"/>
</dbReference>
<dbReference type="EMBL" id="JBJUIK010000009">
    <property type="protein sequence ID" value="KAL3518664.1"/>
    <property type="molecule type" value="Genomic_DNA"/>
</dbReference>
<dbReference type="PANTHER" id="PTHR21646">
    <property type="entry name" value="UBIQUITIN CARBOXYL-TERMINAL HYDROLASE"/>
    <property type="match status" value="1"/>
</dbReference>